<evidence type="ECO:0000256" key="2">
    <source>
        <dbReference type="SAM" id="SignalP"/>
    </source>
</evidence>
<dbReference type="SUPFAM" id="SSF49503">
    <property type="entry name" value="Cupredoxins"/>
    <property type="match status" value="1"/>
</dbReference>
<accession>A0A6A6VMA1</accession>
<dbReference type="EMBL" id="MU006562">
    <property type="protein sequence ID" value="KAF2751283.1"/>
    <property type="molecule type" value="Genomic_DNA"/>
</dbReference>
<dbReference type="Proteomes" id="UP000799440">
    <property type="component" value="Unassembled WGS sequence"/>
</dbReference>
<reference evidence="3" key="1">
    <citation type="journal article" date="2020" name="Stud. Mycol.">
        <title>101 Dothideomycetes genomes: a test case for predicting lifestyles and emergence of pathogens.</title>
        <authorList>
            <person name="Haridas S."/>
            <person name="Albert R."/>
            <person name="Binder M."/>
            <person name="Bloem J."/>
            <person name="Labutti K."/>
            <person name="Salamov A."/>
            <person name="Andreopoulos B."/>
            <person name="Baker S."/>
            <person name="Barry K."/>
            <person name="Bills G."/>
            <person name="Bluhm B."/>
            <person name="Cannon C."/>
            <person name="Castanera R."/>
            <person name="Culley D."/>
            <person name="Daum C."/>
            <person name="Ezra D."/>
            <person name="Gonzalez J."/>
            <person name="Henrissat B."/>
            <person name="Kuo A."/>
            <person name="Liang C."/>
            <person name="Lipzen A."/>
            <person name="Lutzoni F."/>
            <person name="Magnuson J."/>
            <person name="Mondo S."/>
            <person name="Nolan M."/>
            <person name="Ohm R."/>
            <person name="Pangilinan J."/>
            <person name="Park H.-J."/>
            <person name="Ramirez L."/>
            <person name="Alfaro M."/>
            <person name="Sun H."/>
            <person name="Tritt A."/>
            <person name="Yoshinaga Y."/>
            <person name="Zwiers L.-H."/>
            <person name="Turgeon B."/>
            <person name="Goodwin S."/>
            <person name="Spatafora J."/>
            <person name="Crous P."/>
            <person name="Grigoriev I."/>
        </authorList>
    </citation>
    <scope>NUCLEOTIDE SEQUENCE</scope>
    <source>
        <strain evidence="3">CBS 119925</strain>
    </source>
</reference>
<evidence type="ECO:0000313" key="3">
    <source>
        <dbReference type="EMBL" id="KAF2751283.1"/>
    </source>
</evidence>
<dbReference type="PANTHER" id="PTHR34883">
    <property type="entry name" value="SERINE-RICH PROTEIN, PUTATIVE-RELATED-RELATED"/>
    <property type="match status" value="1"/>
</dbReference>
<feature type="signal peptide" evidence="2">
    <location>
        <begin position="1"/>
        <end position="18"/>
    </location>
</feature>
<dbReference type="Gene3D" id="2.60.40.420">
    <property type="entry name" value="Cupredoxins - blue copper proteins"/>
    <property type="match status" value="1"/>
</dbReference>
<sequence length="210" mass="21740">MRFSSILASTAITGAALAKDITVVAGKSGLTFEPAEIQAEEGDIVWFKFWPKNHSVAQSTFDKPCQPAPNGFWSGYVPQSEAKASDTTFAIEVTNASAPIWFYCTQQQHCQNGMVGVINAPANNEERTLETFKEGAAEEEENVEPTSEAGTGGQLGAAQQSGSPSGSPSGYPSGTPSGGAAPESTGAASPLQVNSLAISGVMGLLAYFAL</sequence>
<dbReference type="InterPro" id="IPR052953">
    <property type="entry name" value="Ser-rich/MCO-related"/>
</dbReference>
<evidence type="ECO:0000313" key="4">
    <source>
        <dbReference type="Proteomes" id="UP000799440"/>
    </source>
</evidence>
<protein>
    <submittedName>
        <fullName evidence="3">Cupredoxin</fullName>
    </submittedName>
</protein>
<organism evidence="3 4">
    <name type="scientific">Sporormia fimetaria CBS 119925</name>
    <dbReference type="NCBI Taxonomy" id="1340428"/>
    <lineage>
        <taxon>Eukaryota</taxon>
        <taxon>Fungi</taxon>
        <taxon>Dikarya</taxon>
        <taxon>Ascomycota</taxon>
        <taxon>Pezizomycotina</taxon>
        <taxon>Dothideomycetes</taxon>
        <taxon>Pleosporomycetidae</taxon>
        <taxon>Pleosporales</taxon>
        <taxon>Sporormiaceae</taxon>
        <taxon>Sporormia</taxon>
    </lineage>
</organism>
<gene>
    <name evidence="3" type="ORF">M011DRAFT_516724</name>
</gene>
<dbReference type="CDD" id="cd00920">
    <property type="entry name" value="Cupredoxin"/>
    <property type="match status" value="1"/>
</dbReference>
<dbReference type="PANTHER" id="PTHR34883:SF17">
    <property type="entry name" value="CUPREDOXIN"/>
    <property type="match status" value="1"/>
</dbReference>
<keyword evidence="2" id="KW-0732">Signal</keyword>
<keyword evidence="4" id="KW-1185">Reference proteome</keyword>
<dbReference type="OrthoDB" id="2331100at2759"/>
<feature type="chain" id="PRO_5025389260" evidence="2">
    <location>
        <begin position="19"/>
        <end position="210"/>
    </location>
</feature>
<feature type="compositionally biased region" description="Low complexity" evidence="1">
    <location>
        <begin position="156"/>
        <end position="182"/>
    </location>
</feature>
<proteinExistence type="predicted"/>
<name>A0A6A6VMA1_9PLEO</name>
<feature type="region of interest" description="Disordered" evidence="1">
    <location>
        <begin position="135"/>
        <end position="187"/>
    </location>
</feature>
<evidence type="ECO:0000256" key="1">
    <source>
        <dbReference type="SAM" id="MobiDB-lite"/>
    </source>
</evidence>
<dbReference type="AlphaFoldDB" id="A0A6A6VMA1"/>
<dbReference type="InterPro" id="IPR008972">
    <property type="entry name" value="Cupredoxin"/>
</dbReference>